<comment type="caution">
    <text evidence="2">The sequence shown here is derived from an EMBL/GenBank/DDBJ whole genome shotgun (WGS) entry which is preliminary data.</text>
</comment>
<dbReference type="AlphaFoldDB" id="A0A392RB82"/>
<dbReference type="Proteomes" id="UP000265520">
    <property type="component" value="Unassembled WGS sequence"/>
</dbReference>
<proteinExistence type="predicted"/>
<dbReference type="EMBL" id="LXQA010208548">
    <property type="protein sequence ID" value="MCI33908.1"/>
    <property type="molecule type" value="Genomic_DNA"/>
</dbReference>
<name>A0A392RB82_9FABA</name>
<organism evidence="2 3">
    <name type="scientific">Trifolium medium</name>
    <dbReference type="NCBI Taxonomy" id="97028"/>
    <lineage>
        <taxon>Eukaryota</taxon>
        <taxon>Viridiplantae</taxon>
        <taxon>Streptophyta</taxon>
        <taxon>Embryophyta</taxon>
        <taxon>Tracheophyta</taxon>
        <taxon>Spermatophyta</taxon>
        <taxon>Magnoliopsida</taxon>
        <taxon>eudicotyledons</taxon>
        <taxon>Gunneridae</taxon>
        <taxon>Pentapetalae</taxon>
        <taxon>rosids</taxon>
        <taxon>fabids</taxon>
        <taxon>Fabales</taxon>
        <taxon>Fabaceae</taxon>
        <taxon>Papilionoideae</taxon>
        <taxon>50 kb inversion clade</taxon>
        <taxon>NPAAA clade</taxon>
        <taxon>Hologalegina</taxon>
        <taxon>IRL clade</taxon>
        <taxon>Trifolieae</taxon>
        <taxon>Trifolium</taxon>
    </lineage>
</organism>
<protein>
    <submittedName>
        <fullName evidence="2">Uncharacterized protein</fullName>
    </submittedName>
</protein>
<accession>A0A392RB82</accession>
<sequence length="24" mass="2251">EVINKESASSAAAARSCGAGEGDA</sequence>
<evidence type="ECO:0000256" key="1">
    <source>
        <dbReference type="SAM" id="MobiDB-lite"/>
    </source>
</evidence>
<evidence type="ECO:0000313" key="2">
    <source>
        <dbReference type="EMBL" id="MCI33908.1"/>
    </source>
</evidence>
<keyword evidence="3" id="KW-1185">Reference proteome</keyword>
<feature type="non-terminal residue" evidence="2">
    <location>
        <position position="1"/>
    </location>
</feature>
<evidence type="ECO:0000313" key="3">
    <source>
        <dbReference type="Proteomes" id="UP000265520"/>
    </source>
</evidence>
<feature type="region of interest" description="Disordered" evidence="1">
    <location>
        <begin position="1"/>
        <end position="24"/>
    </location>
</feature>
<reference evidence="2 3" key="1">
    <citation type="journal article" date="2018" name="Front. Plant Sci.">
        <title>Red Clover (Trifolium pratense) and Zigzag Clover (T. medium) - A Picture of Genomic Similarities and Differences.</title>
        <authorList>
            <person name="Dluhosova J."/>
            <person name="Istvanek J."/>
            <person name="Nedelnik J."/>
            <person name="Repkova J."/>
        </authorList>
    </citation>
    <scope>NUCLEOTIDE SEQUENCE [LARGE SCALE GENOMIC DNA]</scope>
    <source>
        <strain evidence="3">cv. 10/8</strain>
        <tissue evidence="2">Leaf</tissue>
    </source>
</reference>